<name>A0A392U5T9_9FABA</name>
<dbReference type="EMBL" id="LXQA010744203">
    <property type="protein sequence ID" value="MCI68849.1"/>
    <property type="molecule type" value="Genomic_DNA"/>
</dbReference>
<evidence type="ECO:0000313" key="2">
    <source>
        <dbReference type="EMBL" id="MCI68849.1"/>
    </source>
</evidence>
<keyword evidence="3" id="KW-1185">Reference proteome</keyword>
<reference evidence="2 3" key="1">
    <citation type="journal article" date="2018" name="Front. Plant Sci.">
        <title>Red Clover (Trifolium pratense) and Zigzag Clover (T. medium) - A Picture of Genomic Similarities and Differences.</title>
        <authorList>
            <person name="Dluhosova J."/>
            <person name="Istvanek J."/>
            <person name="Nedelnik J."/>
            <person name="Repkova J."/>
        </authorList>
    </citation>
    <scope>NUCLEOTIDE SEQUENCE [LARGE SCALE GENOMIC DNA]</scope>
    <source>
        <strain evidence="3">cv. 10/8</strain>
        <tissue evidence="2">Leaf</tissue>
    </source>
</reference>
<dbReference type="AlphaFoldDB" id="A0A392U5T9"/>
<dbReference type="Proteomes" id="UP000265520">
    <property type="component" value="Unassembled WGS sequence"/>
</dbReference>
<feature type="region of interest" description="Disordered" evidence="1">
    <location>
        <begin position="1"/>
        <end position="42"/>
    </location>
</feature>
<evidence type="ECO:0000256" key="1">
    <source>
        <dbReference type="SAM" id="MobiDB-lite"/>
    </source>
</evidence>
<evidence type="ECO:0000313" key="3">
    <source>
        <dbReference type="Proteomes" id="UP000265520"/>
    </source>
</evidence>
<comment type="caution">
    <text evidence="2">The sequence shown here is derived from an EMBL/GenBank/DDBJ whole genome shotgun (WGS) entry which is preliminary data.</text>
</comment>
<feature type="non-terminal residue" evidence="2">
    <location>
        <position position="81"/>
    </location>
</feature>
<feature type="non-terminal residue" evidence="2">
    <location>
        <position position="1"/>
    </location>
</feature>
<organism evidence="2 3">
    <name type="scientific">Trifolium medium</name>
    <dbReference type="NCBI Taxonomy" id="97028"/>
    <lineage>
        <taxon>Eukaryota</taxon>
        <taxon>Viridiplantae</taxon>
        <taxon>Streptophyta</taxon>
        <taxon>Embryophyta</taxon>
        <taxon>Tracheophyta</taxon>
        <taxon>Spermatophyta</taxon>
        <taxon>Magnoliopsida</taxon>
        <taxon>eudicotyledons</taxon>
        <taxon>Gunneridae</taxon>
        <taxon>Pentapetalae</taxon>
        <taxon>rosids</taxon>
        <taxon>fabids</taxon>
        <taxon>Fabales</taxon>
        <taxon>Fabaceae</taxon>
        <taxon>Papilionoideae</taxon>
        <taxon>50 kb inversion clade</taxon>
        <taxon>NPAAA clade</taxon>
        <taxon>Hologalegina</taxon>
        <taxon>IRL clade</taxon>
        <taxon>Trifolieae</taxon>
        <taxon>Trifolium</taxon>
    </lineage>
</organism>
<sequence>TTLGTDSPVGSGVRDQGTGDSPQLSGVQGSFSIRSPSEGPRRAVVIRESEGSFPIPFRGKRTKSCPPGVNRSVISGPWSLD</sequence>
<accession>A0A392U5T9</accession>
<protein>
    <submittedName>
        <fullName evidence="2">Uncharacterized protein</fullName>
    </submittedName>
</protein>
<feature type="compositionally biased region" description="Polar residues" evidence="1">
    <location>
        <begin position="18"/>
        <end position="35"/>
    </location>
</feature>
<feature type="region of interest" description="Disordered" evidence="1">
    <location>
        <begin position="57"/>
        <end position="81"/>
    </location>
</feature>
<proteinExistence type="predicted"/>